<reference evidence="3" key="1">
    <citation type="submission" date="2017-04" db="EMBL/GenBank/DDBJ databases">
        <authorList>
            <person name="Varghese N."/>
            <person name="Submissions S."/>
        </authorList>
    </citation>
    <scope>NUCLEOTIDE SEQUENCE [LARGE SCALE GENOMIC DNA]</scope>
    <source>
        <strain evidence="3">DSM 44073</strain>
    </source>
</reference>
<sequence length="80" mass="8901">MPRWSETQFSRHQECVKEAAKGVKLPSDTPDVRVFAMHASRVKTTSLSGRERVMADLAYALLLIGSFLVLGLTVRGLEKL</sequence>
<keyword evidence="1" id="KW-0812">Transmembrane</keyword>
<protein>
    <submittedName>
        <fullName evidence="2">Uncharacterized protein</fullName>
    </submittedName>
</protein>
<dbReference type="Proteomes" id="UP000192840">
    <property type="component" value="Unassembled WGS sequence"/>
</dbReference>
<organism evidence="2 3">
    <name type="scientific">Lentzea albidocapillata</name>
    <dbReference type="NCBI Taxonomy" id="40571"/>
    <lineage>
        <taxon>Bacteria</taxon>
        <taxon>Bacillati</taxon>
        <taxon>Actinomycetota</taxon>
        <taxon>Actinomycetes</taxon>
        <taxon>Pseudonocardiales</taxon>
        <taxon>Pseudonocardiaceae</taxon>
        <taxon>Lentzea</taxon>
    </lineage>
</organism>
<evidence type="ECO:0000313" key="2">
    <source>
        <dbReference type="EMBL" id="SMD17908.1"/>
    </source>
</evidence>
<feature type="transmembrane region" description="Helical" evidence="1">
    <location>
        <begin position="57"/>
        <end position="77"/>
    </location>
</feature>
<dbReference type="EMBL" id="FWYC01000012">
    <property type="protein sequence ID" value="SMD17908.1"/>
    <property type="molecule type" value="Genomic_DNA"/>
</dbReference>
<dbReference type="STRING" id="40571.SAMN05660733_05258"/>
<keyword evidence="1" id="KW-0472">Membrane</keyword>
<keyword evidence="1" id="KW-1133">Transmembrane helix</keyword>
<accession>A0A1W2F8J1</accession>
<name>A0A1W2F8J1_9PSEU</name>
<gene>
    <name evidence="2" type="ORF">SAMN05660733_05258</name>
</gene>
<evidence type="ECO:0000313" key="3">
    <source>
        <dbReference type="Proteomes" id="UP000192840"/>
    </source>
</evidence>
<dbReference type="AlphaFoldDB" id="A0A1W2F8J1"/>
<proteinExistence type="predicted"/>
<keyword evidence="3" id="KW-1185">Reference proteome</keyword>
<evidence type="ECO:0000256" key="1">
    <source>
        <dbReference type="SAM" id="Phobius"/>
    </source>
</evidence>